<dbReference type="AlphaFoldDB" id="A0A1R3RAA8"/>
<gene>
    <name evidence="1" type="ORF">ASPCADRAFT_177425</name>
</gene>
<dbReference type="OMA" id="DILSWGS"/>
<keyword evidence="2" id="KW-1185">Reference proteome</keyword>
<evidence type="ECO:0000313" key="1">
    <source>
        <dbReference type="EMBL" id="OOF91403.1"/>
    </source>
</evidence>
<dbReference type="SUPFAM" id="SSF48576">
    <property type="entry name" value="Terpenoid synthases"/>
    <property type="match status" value="1"/>
</dbReference>
<dbReference type="Gene3D" id="1.10.600.10">
    <property type="entry name" value="Farnesyl Diphosphate Synthase"/>
    <property type="match status" value="1"/>
</dbReference>
<dbReference type="VEuPathDB" id="FungiDB:ASPCADRAFT_177425"/>
<accession>A0A1R3RAA8</accession>
<name>A0A1R3RAA8_ASPC5</name>
<dbReference type="EMBL" id="KV907511">
    <property type="protein sequence ID" value="OOF91403.1"/>
    <property type="molecule type" value="Genomic_DNA"/>
</dbReference>
<dbReference type="Proteomes" id="UP000188318">
    <property type="component" value="Unassembled WGS sequence"/>
</dbReference>
<evidence type="ECO:0008006" key="3">
    <source>
        <dbReference type="Google" id="ProtNLM"/>
    </source>
</evidence>
<dbReference type="InterPro" id="IPR008949">
    <property type="entry name" value="Isoprenoid_synthase_dom_sf"/>
</dbReference>
<sequence>MMHTTRTFITRIQPRRQNTLIQTPAFQATKCRTFTQTPLTGAHKPPTPRPISHAFDPATLPPPTATAFSFLHPSNLTHPDYQHAITINPPSLKVPWPTSLPCALQSRYWREAEHAATDYLHIIFSSHSNNQPKEKTITTISDAAVSYAINLLPLGNLTRTKLLTRTLVLAFLHDDAADKLTRDRHPHLLIPTHDSPETNTPTNTAFALLSQDILTESPSQGHTLLQDILSWGSTSQRKPPTQDFTSLKSYIPIALEDFGAGLILRTVEFSLNLPSFSPQEWETLRVLRDLCARHMLLTNDLYSYAKEVIAEAGGGEKMFNAVRVVKQSMGVDDGVAKRMVRMVIVNLEGRMDGEYTRLERGHGIISEAGLRYARAMIIAAAGNMFFSATCGRYARVVEGSEL</sequence>
<proteinExistence type="predicted"/>
<dbReference type="OrthoDB" id="3004402at2759"/>
<reference evidence="2" key="1">
    <citation type="journal article" date="2017" name="Genome Biol.">
        <title>Comparative genomics reveals high biological diversity and specific adaptations in the industrially and medically important fungal genus Aspergillus.</title>
        <authorList>
            <person name="de Vries R.P."/>
            <person name="Riley R."/>
            <person name="Wiebenga A."/>
            <person name="Aguilar-Osorio G."/>
            <person name="Amillis S."/>
            <person name="Uchima C.A."/>
            <person name="Anderluh G."/>
            <person name="Asadollahi M."/>
            <person name="Askin M."/>
            <person name="Barry K."/>
            <person name="Battaglia E."/>
            <person name="Bayram O."/>
            <person name="Benocci T."/>
            <person name="Braus-Stromeyer S.A."/>
            <person name="Caldana C."/>
            <person name="Canovas D."/>
            <person name="Cerqueira G.C."/>
            <person name="Chen F."/>
            <person name="Chen W."/>
            <person name="Choi C."/>
            <person name="Clum A."/>
            <person name="Dos Santos R.A."/>
            <person name="Damasio A.R."/>
            <person name="Diallinas G."/>
            <person name="Emri T."/>
            <person name="Fekete E."/>
            <person name="Flipphi M."/>
            <person name="Freyberg S."/>
            <person name="Gallo A."/>
            <person name="Gournas C."/>
            <person name="Habgood R."/>
            <person name="Hainaut M."/>
            <person name="Harispe M.L."/>
            <person name="Henrissat B."/>
            <person name="Hilden K.S."/>
            <person name="Hope R."/>
            <person name="Hossain A."/>
            <person name="Karabika E."/>
            <person name="Karaffa L."/>
            <person name="Karanyi Z."/>
            <person name="Krasevec N."/>
            <person name="Kuo A."/>
            <person name="Kusch H."/>
            <person name="LaButti K."/>
            <person name="Lagendijk E.L."/>
            <person name="Lapidus A."/>
            <person name="Levasseur A."/>
            <person name="Lindquist E."/>
            <person name="Lipzen A."/>
            <person name="Logrieco A.F."/>
            <person name="MacCabe A."/>
            <person name="Maekelae M.R."/>
            <person name="Malavazi I."/>
            <person name="Melin P."/>
            <person name="Meyer V."/>
            <person name="Mielnichuk N."/>
            <person name="Miskei M."/>
            <person name="Molnar A.P."/>
            <person name="Mule G."/>
            <person name="Ngan C.Y."/>
            <person name="Orejas M."/>
            <person name="Orosz E."/>
            <person name="Ouedraogo J.P."/>
            <person name="Overkamp K.M."/>
            <person name="Park H.-S."/>
            <person name="Perrone G."/>
            <person name="Piumi F."/>
            <person name="Punt P.J."/>
            <person name="Ram A.F."/>
            <person name="Ramon A."/>
            <person name="Rauscher S."/>
            <person name="Record E."/>
            <person name="Riano-Pachon D.M."/>
            <person name="Robert V."/>
            <person name="Roehrig J."/>
            <person name="Ruller R."/>
            <person name="Salamov A."/>
            <person name="Salih N.S."/>
            <person name="Samson R.A."/>
            <person name="Sandor E."/>
            <person name="Sanguinetti M."/>
            <person name="Schuetze T."/>
            <person name="Sepcic K."/>
            <person name="Shelest E."/>
            <person name="Sherlock G."/>
            <person name="Sophianopoulou V."/>
            <person name="Squina F.M."/>
            <person name="Sun H."/>
            <person name="Susca A."/>
            <person name="Todd R.B."/>
            <person name="Tsang A."/>
            <person name="Unkles S.E."/>
            <person name="van de Wiele N."/>
            <person name="van Rossen-Uffink D."/>
            <person name="Oliveira J.V."/>
            <person name="Vesth T.C."/>
            <person name="Visser J."/>
            <person name="Yu J.-H."/>
            <person name="Zhou M."/>
            <person name="Andersen M.R."/>
            <person name="Archer D.B."/>
            <person name="Baker S.E."/>
            <person name="Benoit I."/>
            <person name="Brakhage A.A."/>
            <person name="Braus G.H."/>
            <person name="Fischer R."/>
            <person name="Frisvad J.C."/>
            <person name="Goldman G.H."/>
            <person name="Houbraken J."/>
            <person name="Oakley B."/>
            <person name="Pocsi I."/>
            <person name="Scazzocchio C."/>
            <person name="Seiboth B."/>
            <person name="vanKuyk P.A."/>
            <person name="Wortman J."/>
            <person name="Dyer P.S."/>
            <person name="Grigoriev I.V."/>
        </authorList>
    </citation>
    <scope>NUCLEOTIDE SEQUENCE [LARGE SCALE GENOMIC DNA]</scope>
    <source>
        <strain evidence="2">ITEM 5010</strain>
    </source>
</reference>
<protein>
    <recommendedName>
        <fullName evidence="3">Terpene synthase</fullName>
    </recommendedName>
</protein>
<dbReference type="Pfam" id="PF19086">
    <property type="entry name" value="Terpene_syn_C_2"/>
    <property type="match status" value="1"/>
</dbReference>
<organism evidence="1 2">
    <name type="scientific">Aspergillus carbonarius (strain ITEM 5010)</name>
    <dbReference type="NCBI Taxonomy" id="602072"/>
    <lineage>
        <taxon>Eukaryota</taxon>
        <taxon>Fungi</taxon>
        <taxon>Dikarya</taxon>
        <taxon>Ascomycota</taxon>
        <taxon>Pezizomycotina</taxon>
        <taxon>Eurotiomycetes</taxon>
        <taxon>Eurotiomycetidae</taxon>
        <taxon>Eurotiales</taxon>
        <taxon>Aspergillaceae</taxon>
        <taxon>Aspergillus</taxon>
        <taxon>Aspergillus subgen. Circumdati</taxon>
    </lineage>
</organism>
<evidence type="ECO:0000313" key="2">
    <source>
        <dbReference type="Proteomes" id="UP000188318"/>
    </source>
</evidence>